<feature type="compositionally biased region" description="Basic and acidic residues" evidence="2">
    <location>
        <begin position="62"/>
        <end position="80"/>
    </location>
</feature>
<feature type="compositionally biased region" description="Basic and acidic residues" evidence="2">
    <location>
        <begin position="103"/>
        <end position="120"/>
    </location>
</feature>
<feature type="compositionally biased region" description="Basic and acidic residues" evidence="2">
    <location>
        <begin position="508"/>
        <end position="523"/>
    </location>
</feature>
<feature type="compositionally biased region" description="Acidic residues" evidence="2">
    <location>
        <begin position="695"/>
        <end position="705"/>
    </location>
</feature>
<evidence type="ECO:0000313" key="4">
    <source>
        <dbReference type="EMBL" id="OBS27432.1"/>
    </source>
</evidence>
<name>A0A1B8B3Y7_FUSPO</name>
<evidence type="ECO:0000313" key="5">
    <source>
        <dbReference type="Proteomes" id="UP000091967"/>
    </source>
</evidence>
<feature type="compositionally biased region" description="Basic and acidic residues" evidence="2">
    <location>
        <begin position="706"/>
        <end position="717"/>
    </location>
</feature>
<feature type="compositionally biased region" description="Basic residues" evidence="2">
    <location>
        <begin position="524"/>
        <end position="536"/>
    </location>
</feature>
<dbReference type="InterPro" id="IPR011989">
    <property type="entry name" value="ARM-like"/>
</dbReference>
<gene>
    <name evidence="4" type="ORF">FPOA_01374</name>
</gene>
<feature type="compositionally biased region" description="Acidic residues" evidence="2">
    <location>
        <begin position="913"/>
        <end position="944"/>
    </location>
</feature>
<feature type="region of interest" description="Disordered" evidence="2">
    <location>
        <begin position="874"/>
        <end position="962"/>
    </location>
</feature>
<dbReference type="InterPro" id="IPR016024">
    <property type="entry name" value="ARM-type_fold"/>
</dbReference>
<dbReference type="GO" id="GO:0005634">
    <property type="term" value="C:nucleus"/>
    <property type="evidence" value="ECO:0007669"/>
    <property type="project" value="UniProtKB-ARBA"/>
</dbReference>
<dbReference type="OMA" id="EIWCNDE"/>
<dbReference type="EMBL" id="LYXU01000001">
    <property type="protein sequence ID" value="OBS27432.1"/>
    <property type="molecule type" value="Genomic_DNA"/>
</dbReference>
<keyword evidence="5" id="KW-1185">Reference proteome</keyword>
<feature type="compositionally biased region" description="Basic and acidic residues" evidence="2">
    <location>
        <begin position="945"/>
        <end position="955"/>
    </location>
</feature>
<comment type="similarity">
    <text evidence="1">Belongs to the CBF/MAK21 family.</text>
</comment>
<dbReference type="PANTHER" id="PTHR12048:SF0">
    <property type="entry name" value="CCAAT_ENHANCER-BINDING PROTEIN ZETA"/>
    <property type="match status" value="1"/>
</dbReference>
<dbReference type="Pfam" id="PF03914">
    <property type="entry name" value="CBF"/>
    <property type="match status" value="1"/>
</dbReference>
<dbReference type="STRING" id="36050.A0A1B8B3Y7"/>
<dbReference type="PANTHER" id="PTHR12048">
    <property type="entry name" value="CCAAT-BINDING FACTOR-RELATED"/>
    <property type="match status" value="1"/>
</dbReference>
<feature type="compositionally biased region" description="Acidic residues" evidence="2">
    <location>
        <begin position="133"/>
        <end position="169"/>
    </location>
</feature>
<dbReference type="Proteomes" id="UP000091967">
    <property type="component" value="Unassembled WGS sequence"/>
</dbReference>
<comment type="caution">
    <text evidence="4">The sequence shown here is derived from an EMBL/GenBank/DDBJ whole genome shotgun (WGS) entry which is preliminary data.</text>
</comment>
<dbReference type="SUPFAM" id="SSF48371">
    <property type="entry name" value="ARM repeat"/>
    <property type="match status" value="1"/>
</dbReference>
<feature type="compositionally biased region" description="Acidic residues" evidence="2">
    <location>
        <begin position="881"/>
        <end position="905"/>
    </location>
</feature>
<evidence type="ECO:0000256" key="1">
    <source>
        <dbReference type="ARBA" id="ARBA00007797"/>
    </source>
</evidence>
<protein>
    <recommendedName>
        <fullName evidence="3">CCAAT-binding factor domain-containing protein</fullName>
    </recommendedName>
</protein>
<feature type="domain" description="CCAAT-binding factor" evidence="3">
    <location>
        <begin position="595"/>
        <end position="745"/>
    </location>
</feature>
<feature type="region of interest" description="Disordered" evidence="2">
    <location>
        <begin position="501"/>
        <end position="547"/>
    </location>
</feature>
<dbReference type="Gene3D" id="1.25.10.10">
    <property type="entry name" value="Leucine-rich Repeat Variant"/>
    <property type="match status" value="1"/>
</dbReference>
<dbReference type="InterPro" id="IPR005612">
    <property type="entry name" value="CCAAT-binding_factor"/>
</dbReference>
<sequence length="984" mass="109214">MAKPTKKGKAPRSSSKGPNLDKNALENLTSALDKKLGKRKQPPTKAAGDQHQKRQRNTDNTAGDKKSGKIDEKTLLEEIKALGGDESDLALIQGIDSDDEEDVKNPKDSKAVDKGLKDELAAFSKQLGFAEVEMSEASEEEEEDGDDDDDDDNEEDDLEDVDDEEEDEDDAHKEIALKKGNMAFEPRADWHSAELRKLPTPTTDEPNPPRFAFDALKQHAQTLLTNDATNYETSVFAKSSHKFLSTIMSSGTLSDKVSALTLAVQESPVHNTRAFDALMSLASKKKGRGQALSAIGALVDLLGPGSLLPSDRRLRAFHDQPGLIGTLQRSPGKPWAPGNALPGKITPAHLIVWAYEDWLKATYFKLIQVLEQLCSDEIEYSRTRALDFVYGLLKDKPEQESNLLRLLVNKLGDRDRKISSRASYLLLQLQNSHPGMKPIIVRMIEQQILLHPSQDHRSKYYAINTLNQTILSSKEPAVAEALMRIFFDLFTIILKTGSLGISAPTGSKPDKDKVEEKDPNDHRHPSRRPPRPRGGKPAKPAASEPETEAADKLVSAILTGVNRAAPFMVGNDTVMESHLDTLFKIAHSGNFNTGIQALLLIQQISSSRSIANDRFYRTLYESLLDPRLVNSSKQALYLNLLLRALKNDVDGRRVKAFAKRILQITGLHQPSFTCGLLYVVDHLRETFPDISTLMDEPEEGDDAMDENQKYDGRKRDPEYSNANRSCLWEVIPLQGHYHPSVTVYAAAILERNKKSLKPDLDSHSLIRFLDKFVYRNAKSTDSSKGMSIMQPLRVAKDVGDIWLGSRAAGGVTTAVNSSAFWKKKAEEVAAEDVFFHEYFQQIDKEGKETKKKAKAGMDVESDDEQEDEVWKALVSTQPGVDPDDDGSDVGFDLDDEDMASDDDDNSPAMSLDGELDEDDDDMSVDIEGSDEEMGGALISEDEEGFEVKEAVSEKPKSKRRKLKDLPMFASVDDYAELLAGEEDM</sequence>
<proteinExistence type="inferred from homology"/>
<reference evidence="4 5" key="1">
    <citation type="submission" date="2016-06" db="EMBL/GenBank/DDBJ databases">
        <title>Living apart together: crosstalk between the core and supernumerary genomes in a fungal plant pathogen.</title>
        <authorList>
            <person name="Vanheule A."/>
            <person name="Audenaert K."/>
            <person name="Warris S."/>
            <person name="Van De Geest H."/>
            <person name="Schijlen E."/>
            <person name="Hofte M."/>
            <person name="De Saeger S."/>
            <person name="Haesaert G."/>
            <person name="Waalwijk C."/>
            <person name="Van Der Lee T."/>
        </authorList>
    </citation>
    <scope>NUCLEOTIDE SEQUENCE [LARGE SCALE GENOMIC DNA]</scope>
    <source>
        <strain evidence="4 5">2516</strain>
    </source>
</reference>
<organism evidence="4 5">
    <name type="scientific">Fusarium poae</name>
    <dbReference type="NCBI Taxonomy" id="36050"/>
    <lineage>
        <taxon>Eukaryota</taxon>
        <taxon>Fungi</taxon>
        <taxon>Dikarya</taxon>
        <taxon>Ascomycota</taxon>
        <taxon>Pezizomycotina</taxon>
        <taxon>Sordariomycetes</taxon>
        <taxon>Hypocreomycetidae</taxon>
        <taxon>Hypocreales</taxon>
        <taxon>Nectriaceae</taxon>
        <taxon>Fusarium</taxon>
    </lineage>
</organism>
<feature type="region of interest" description="Disordered" evidence="2">
    <location>
        <begin position="692"/>
        <end position="717"/>
    </location>
</feature>
<feature type="compositionally biased region" description="Basic residues" evidence="2">
    <location>
        <begin position="1"/>
        <end position="10"/>
    </location>
</feature>
<accession>A0A1B8B3Y7</accession>
<feature type="region of interest" description="Disordered" evidence="2">
    <location>
        <begin position="1"/>
        <end position="180"/>
    </location>
</feature>
<dbReference type="InterPro" id="IPR040155">
    <property type="entry name" value="CEBPZ/Mak21-like"/>
</dbReference>
<evidence type="ECO:0000256" key="2">
    <source>
        <dbReference type="SAM" id="MobiDB-lite"/>
    </source>
</evidence>
<dbReference type="AlphaFoldDB" id="A0A1B8B3Y7"/>
<evidence type="ECO:0000259" key="3">
    <source>
        <dbReference type="Pfam" id="PF03914"/>
    </source>
</evidence>